<evidence type="ECO:0000256" key="1">
    <source>
        <dbReference type="ARBA" id="ARBA00006739"/>
    </source>
</evidence>
<sequence length="363" mass="42293">MFSLKFQTTYPEALPNRTMFDLKQNKPETKKHLKKIAVVILNWNGARLLEQFLPSVIAFSNEATIYVADNASTDTSIEVIQNQFPSVKIIQNTGNFGFAKGYNEALKYVEEEYYALVNSDIEVTENWLTPILNLFETQPETAIIQPKLLDFKKKTHFEYAGGAGGFIDKFGYPFCRGRIFDTIEEDKKQYDDEIEIFWATGACFFIRKEVYRKLGGFDDDFFAHQEEIDLCWRAFNLNYKIKYTSKSVVYHVGGATLNEGNPRKTFLNFRNSLLMLTKNLPKKELLPILFIRLILDGIAGIQFIMKGKFKHFWAILKAHFAFYALVNQFYKKRGMLQKSNYFIIKSVVYRYFIENGKIFAKLF</sequence>
<accession>A0A1M7ZZD2</accession>
<protein>
    <submittedName>
        <fullName evidence="5">Glycosyltransferase, GT2 family</fullName>
    </submittedName>
</protein>
<dbReference type="EMBL" id="FRYK01000006">
    <property type="protein sequence ID" value="SHO74223.1"/>
    <property type="molecule type" value="Genomic_DNA"/>
</dbReference>
<organism evidence="5 6">
    <name type="scientific">Flavobacterium cucumis</name>
    <dbReference type="NCBI Taxonomy" id="416016"/>
    <lineage>
        <taxon>Bacteria</taxon>
        <taxon>Pseudomonadati</taxon>
        <taxon>Bacteroidota</taxon>
        <taxon>Flavobacteriia</taxon>
        <taxon>Flavobacteriales</taxon>
        <taxon>Flavobacteriaceae</taxon>
        <taxon>Flavobacterium</taxon>
    </lineage>
</organism>
<dbReference type="PANTHER" id="PTHR43179:SF12">
    <property type="entry name" value="GALACTOFURANOSYLTRANSFERASE GLFT2"/>
    <property type="match status" value="1"/>
</dbReference>
<evidence type="ECO:0000313" key="6">
    <source>
        <dbReference type="Proteomes" id="UP000184611"/>
    </source>
</evidence>
<evidence type="ECO:0000313" key="5">
    <source>
        <dbReference type="EMBL" id="SHO74223.1"/>
    </source>
</evidence>
<dbReference type="Gene3D" id="3.90.550.10">
    <property type="entry name" value="Spore Coat Polysaccharide Biosynthesis Protein SpsA, Chain A"/>
    <property type="match status" value="1"/>
</dbReference>
<evidence type="ECO:0000256" key="3">
    <source>
        <dbReference type="ARBA" id="ARBA00022679"/>
    </source>
</evidence>
<dbReference type="InterPro" id="IPR029044">
    <property type="entry name" value="Nucleotide-diphossugar_trans"/>
</dbReference>
<keyword evidence="2" id="KW-0328">Glycosyltransferase</keyword>
<dbReference type="GO" id="GO:0016757">
    <property type="term" value="F:glycosyltransferase activity"/>
    <property type="evidence" value="ECO:0007669"/>
    <property type="project" value="UniProtKB-KW"/>
</dbReference>
<evidence type="ECO:0000259" key="4">
    <source>
        <dbReference type="Pfam" id="PF00535"/>
    </source>
</evidence>
<dbReference type="Pfam" id="PF00535">
    <property type="entry name" value="Glycos_transf_2"/>
    <property type="match status" value="1"/>
</dbReference>
<comment type="similarity">
    <text evidence="1">Belongs to the glycosyltransferase 2 family.</text>
</comment>
<dbReference type="InterPro" id="IPR001173">
    <property type="entry name" value="Glyco_trans_2-like"/>
</dbReference>
<dbReference type="Proteomes" id="UP000184611">
    <property type="component" value="Unassembled WGS sequence"/>
</dbReference>
<proteinExistence type="inferred from homology"/>
<dbReference type="STRING" id="416016.SAMN05443547_2609"/>
<dbReference type="PANTHER" id="PTHR43179">
    <property type="entry name" value="RHAMNOSYLTRANSFERASE WBBL"/>
    <property type="match status" value="1"/>
</dbReference>
<dbReference type="SUPFAM" id="SSF53448">
    <property type="entry name" value="Nucleotide-diphospho-sugar transferases"/>
    <property type="match status" value="1"/>
</dbReference>
<keyword evidence="3 5" id="KW-0808">Transferase</keyword>
<evidence type="ECO:0000256" key="2">
    <source>
        <dbReference type="ARBA" id="ARBA00022676"/>
    </source>
</evidence>
<feature type="domain" description="Glycosyltransferase 2-like" evidence="4">
    <location>
        <begin position="38"/>
        <end position="214"/>
    </location>
</feature>
<dbReference type="CDD" id="cd04186">
    <property type="entry name" value="GT_2_like_c"/>
    <property type="match status" value="1"/>
</dbReference>
<keyword evidence="6" id="KW-1185">Reference proteome</keyword>
<dbReference type="AlphaFoldDB" id="A0A1M7ZZD2"/>
<name>A0A1M7ZZD2_9FLAO</name>
<reference evidence="6" key="1">
    <citation type="submission" date="2016-12" db="EMBL/GenBank/DDBJ databases">
        <authorList>
            <person name="Varghese N."/>
            <person name="Submissions S."/>
        </authorList>
    </citation>
    <scope>NUCLEOTIDE SEQUENCE [LARGE SCALE GENOMIC DNA]</scope>
    <source>
        <strain evidence="6">DSM 18830</strain>
    </source>
</reference>
<gene>
    <name evidence="5" type="ORF">SAMN05443547_2609</name>
</gene>